<feature type="region of interest" description="Disordered" evidence="1">
    <location>
        <begin position="61"/>
        <end position="201"/>
    </location>
</feature>
<organism evidence="3 4">
    <name type="scientific">Apiospora arundinis</name>
    <dbReference type="NCBI Taxonomy" id="335852"/>
    <lineage>
        <taxon>Eukaryota</taxon>
        <taxon>Fungi</taxon>
        <taxon>Dikarya</taxon>
        <taxon>Ascomycota</taxon>
        <taxon>Pezizomycotina</taxon>
        <taxon>Sordariomycetes</taxon>
        <taxon>Xylariomycetidae</taxon>
        <taxon>Amphisphaeriales</taxon>
        <taxon>Apiosporaceae</taxon>
        <taxon>Apiospora</taxon>
    </lineage>
</organism>
<feature type="compositionally biased region" description="Acidic residues" evidence="1">
    <location>
        <begin position="92"/>
        <end position="115"/>
    </location>
</feature>
<name>A0ABR2IS93_9PEZI</name>
<evidence type="ECO:0000313" key="4">
    <source>
        <dbReference type="Proteomes" id="UP001390339"/>
    </source>
</evidence>
<dbReference type="Pfam" id="PF00010">
    <property type="entry name" value="HLH"/>
    <property type="match status" value="1"/>
</dbReference>
<accession>A0ABR2IS93</accession>
<dbReference type="Proteomes" id="UP001390339">
    <property type="component" value="Unassembled WGS sequence"/>
</dbReference>
<feature type="compositionally biased region" description="Polar residues" evidence="1">
    <location>
        <begin position="61"/>
        <end position="78"/>
    </location>
</feature>
<sequence length="321" mass="35941">MSSANRSLPQSQPGDAVSREDFELLQRFLRVARLLQDQNVNIDPALTQQNHRYLESEHTVPITNNTSRTPPNVGQSASGAHPVHSIDVAGSYDEEEDEYDENDDLVGAEEDDSYGEETRMPQSVNTRSSAQRQRQQQQQQHQQQQRRQQDQQTREANGQQRQQQQEQEGRLQRGGKPPPPPSHQQQGQQSRHPPSQNRWPRPHAAVEKRYRSVLNSKIQQLSAAMPASNTFDPAAAASSSSSSSSPPPPPGTSASRAPGPAGQQPAKAETKPVVLDRAIHYVNHLVATYEQYESEQDLLRRKLQLWLDDAASLERVNPVQL</sequence>
<proteinExistence type="predicted"/>
<keyword evidence="4" id="KW-1185">Reference proteome</keyword>
<feature type="compositionally biased region" description="Low complexity" evidence="1">
    <location>
        <begin position="233"/>
        <end position="244"/>
    </location>
</feature>
<reference evidence="3 4" key="1">
    <citation type="journal article" date="2024" name="IMA Fungus">
        <title>Apiospora arundinis, a panoply of carbohydrate-active enzymes and secondary metabolites.</title>
        <authorList>
            <person name="Sorensen T."/>
            <person name="Petersen C."/>
            <person name="Muurmann A.T."/>
            <person name="Christiansen J.V."/>
            <person name="Brundto M.L."/>
            <person name="Overgaard C.K."/>
            <person name="Boysen A.T."/>
            <person name="Wollenberg R.D."/>
            <person name="Larsen T.O."/>
            <person name="Sorensen J.L."/>
            <person name="Nielsen K.L."/>
            <person name="Sondergaard T.E."/>
        </authorList>
    </citation>
    <scope>NUCLEOTIDE SEQUENCE [LARGE SCALE GENOMIC DNA]</scope>
    <source>
        <strain evidence="3 4">AAU 773</strain>
    </source>
</reference>
<dbReference type="SMART" id="SM00353">
    <property type="entry name" value="HLH"/>
    <property type="match status" value="1"/>
</dbReference>
<feature type="compositionally biased region" description="Low complexity" evidence="1">
    <location>
        <begin position="131"/>
        <end position="146"/>
    </location>
</feature>
<protein>
    <recommendedName>
        <fullName evidence="2">BHLH domain-containing protein</fullName>
    </recommendedName>
</protein>
<feature type="compositionally biased region" description="Polar residues" evidence="1">
    <location>
        <begin position="120"/>
        <end position="130"/>
    </location>
</feature>
<evidence type="ECO:0000259" key="2">
    <source>
        <dbReference type="SMART" id="SM00353"/>
    </source>
</evidence>
<dbReference type="Gene3D" id="4.10.280.10">
    <property type="entry name" value="Helix-loop-helix DNA-binding domain"/>
    <property type="match status" value="1"/>
</dbReference>
<evidence type="ECO:0000313" key="3">
    <source>
        <dbReference type="EMBL" id="KAK8867696.1"/>
    </source>
</evidence>
<feature type="compositionally biased region" description="Low complexity" evidence="1">
    <location>
        <begin position="252"/>
        <end position="266"/>
    </location>
</feature>
<comment type="caution">
    <text evidence="3">The sequence shown here is derived from an EMBL/GenBank/DDBJ whole genome shotgun (WGS) entry which is preliminary data.</text>
</comment>
<dbReference type="InterPro" id="IPR036638">
    <property type="entry name" value="HLH_DNA-bd_sf"/>
</dbReference>
<feature type="region of interest" description="Disordered" evidence="1">
    <location>
        <begin position="229"/>
        <end position="270"/>
    </location>
</feature>
<feature type="compositionally biased region" description="Low complexity" evidence="1">
    <location>
        <begin position="154"/>
        <end position="166"/>
    </location>
</feature>
<feature type="domain" description="BHLH" evidence="2">
    <location>
        <begin position="204"/>
        <end position="291"/>
    </location>
</feature>
<gene>
    <name evidence="3" type="ORF">PGQ11_006274</name>
</gene>
<dbReference type="InterPro" id="IPR011598">
    <property type="entry name" value="bHLH_dom"/>
</dbReference>
<evidence type="ECO:0000256" key="1">
    <source>
        <dbReference type="SAM" id="MobiDB-lite"/>
    </source>
</evidence>
<dbReference type="EMBL" id="JAPCWZ010000004">
    <property type="protein sequence ID" value="KAK8867696.1"/>
    <property type="molecule type" value="Genomic_DNA"/>
</dbReference>
<dbReference type="SUPFAM" id="SSF47459">
    <property type="entry name" value="HLH, helix-loop-helix DNA-binding domain"/>
    <property type="match status" value="1"/>
</dbReference>
<feature type="compositionally biased region" description="Low complexity" evidence="1">
    <location>
        <begin position="183"/>
        <end position="196"/>
    </location>
</feature>